<dbReference type="EMBL" id="QNVU01000042">
    <property type="protein sequence ID" value="REC43540.1"/>
    <property type="molecule type" value="Genomic_DNA"/>
</dbReference>
<dbReference type="GO" id="GO:0004519">
    <property type="term" value="F:endonuclease activity"/>
    <property type="evidence" value="ECO:0007669"/>
    <property type="project" value="UniProtKB-KW"/>
</dbReference>
<dbReference type="PANTHER" id="PTHR30408">
    <property type="entry name" value="TYPE-1 RESTRICTION ENZYME ECOKI SPECIFICITY PROTEIN"/>
    <property type="match status" value="1"/>
</dbReference>
<dbReference type="GO" id="GO:0009307">
    <property type="term" value="P:DNA restriction-modification system"/>
    <property type="evidence" value="ECO:0007669"/>
    <property type="project" value="UniProtKB-KW"/>
</dbReference>
<keyword evidence="5" id="KW-0540">Nuclease</keyword>
<evidence type="ECO:0000259" key="4">
    <source>
        <dbReference type="Pfam" id="PF01420"/>
    </source>
</evidence>
<keyword evidence="3" id="KW-0238">DNA-binding</keyword>
<organism evidence="5 6">
    <name type="scientific">Candidatus Chryseobacterium massiliense</name>
    <dbReference type="NCBI Taxonomy" id="204089"/>
    <lineage>
        <taxon>Bacteria</taxon>
        <taxon>Pseudomonadati</taxon>
        <taxon>Bacteroidota</taxon>
        <taxon>Flavobacteriia</taxon>
        <taxon>Flavobacteriales</taxon>
        <taxon>Weeksellaceae</taxon>
        <taxon>Chryseobacterium group</taxon>
        <taxon>Chryseobacterium</taxon>
    </lineage>
</organism>
<feature type="domain" description="Type I restriction modification DNA specificity" evidence="4">
    <location>
        <begin position="51"/>
        <end position="185"/>
    </location>
</feature>
<gene>
    <name evidence="5" type="ORF">DRF68_16820</name>
</gene>
<dbReference type="GO" id="GO:0003677">
    <property type="term" value="F:DNA binding"/>
    <property type="evidence" value="ECO:0007669"/>
    <property type="project" value="UniProtKB-KW"/>
</dbReference>
<dbReference type="InterPro" id="IPR044946">
    <property type="entry name" value="Restrct_endonuc_typeI_TRD_sf"/>
</dbReference>
<dbReference type="Pfam" id="PF01420">
    <property type="entry name" value="Methylase_S"/>
    <property type="match status" value="1"/>
</dbReference>
<dbReference type="InterPro" id="IPR000055">
    <property type="entry name" value="Restrct_endonuc_typeI_TRD"/>
</dbReference>
<evidence type="ECO:0000256" key="3">
    <source>
        <dbReference type="ARBA" id="ARBA00023125"/>
    </source>
</evidence>
<proteinExistence type="inferred from homology"/>
<comment type="caution">
    <text evidence="5">The sequence shown here is derived from an EMBL/GenBank/DDBJ whole genome shotgun (WGS) entry which is preliminary data.</text>
</comment>
<protein>
    <submittedName>
        <fullName evidence="5">Restriction endonuclease subunit S</fullName>
    </submittedName>
</protein>
<evidence type="ECO:0000313" key="5">
    <source>
        <dbReference type="EMBL" id="REC43540.1"/>
    </source>
</evidence>
<evidence type="ECO:0000256" key="2">
    <source>
        <dbReference type="ARBA" id="ARBA00022747"/>
    </source>
</evidence>
<dbReference type="Proteomes" id="UP000256924">
    <property type="component" value="Unassembled WGS sequence"/>
</dbReference>
<dbReference type="InterPro" id="IPR052021">
    <property type="entry name" value="Type-I_RS_S_subunit"/>
</dbReference>
<dbReference type="SUPFAM" id="SSF116734">
    <property type="entry name" value="DNA methylase specificity domain"/>
    <property type="match status" value="2"/>
</dbReference>
<dbReference type="RefSeq" id="WP_116099591.1">
    <property type="nucleotide sequence ID" value="NZ_QNVU01000042.1"/>
</dbReference>
<keyword evidence="6" id="KW-1185">Reference proteome</keyword>
<name>A0A3D9AQD8_9FLAO</name>
<reference evidence="5 6" key="1">
    <citation type="journal article" date="2004" name="Emerg. Infect. Dis.">
        <title>Amoebae-resisting bacteria isolated from human nasal swabs by amoebal coculture.</title>
        <authorList>
            <person name="Greub G."/>
            <person name="La Scola B."/>
            <person name="Raoult D."/>
        </authorList>
    </citation>
    <scope>NUCLEOTIDE SEQUENCE [LARGE SCALE GENOMIC DNA]</scope>
    <source>
        <strain evidence="5 6">CCUG 51329</strain>
    </source>
</reference>
<evidence type="ECO:0000256" key="1">
    <source>
        <dbReference type="ARBA" id="ARBA00010923"/>
    </source>
</evidence>
<dbReference type="Gene3D" id="3.90.220.20">
    <property type="entry name" value="DNA methylase specificity domains"/>
    <property type="match status" value="2"/>
</dbReference>
<dbReference type="PANTHER" id="PTHR30408:SF12">
    <property type="entry name" value="TYPE I RESTRICTION ENZYME MJAVIII SPECIFICITY SUBUNIT"/>
    <property type="match status" value="1"/>
</dbReference>
<sequence>MNHLKVYKFSSLYRMSSGISSTPDQAGKGSPFLSFKTVFSDYFLPSELDDLMYTSEKEQEVYSIKEGDIFLTRTSESLNELGMSSVAFKSYPKATYSGFLKRLRPIQKDLVYYKYIAFYLRSNLFRSSMNNNAIMTLRASLNEQIFSYLNIVLPSFENQKAIGDLLFDIYLKIQTNSKINDNLERMAKTLYDYWFVQFDFPDENGKPYKSSGGKMIWNEVLKREIPEGWKVTVFNDWIEKTKTGDWGKDKIEGNYTEKVYCIRGADINGLNGKGEVKAPQRYILKNNISKALKPDDFIVEISGGSPTQSTGRIALLTESTFERFDSNIICSNFCKAISLKENEFSFNFLQEWQRLYDANVFFGYEGKTSGIKNFLFESFMESYFVIKPPKVLVERFYNQIKNIESKKQSNLKQNQQLSSLRDWLLPMLMNGQVKVE</sequence>
<keyword evidence="2" id="KW-0680">Restriction system</keyword>
<keyword evidence="5" id="KW-0255">Endonuclease</keyword>
<accession>A0A3D9AQD8</accession>
<keyword evidence="5" id="KW-0378">Hydrolase</keyword>
<evidence type="ECO:0000313" key="6">
    <source>
        <dbReference type="Proteomes" id="UP000256924"/>
    </source>
</evidence>
<comment type="similarity">
    <text evidence="1">Belongs to the type-I restriction system S methylase family.</text>
</comment>
<dbReference type="AlphaFoldDB" id="A0A3D9AQD8"/>